<feature type="transmembrane region" description="Helical" evidence="10">
    <location>
        <begin position="162"/>
        <end position="182"/>
    </location>
</feature>
<keyword evidence="10" id="KW-1003">Cell membrane</keyword>
<feature type="transmembrane region" description="Helical" evidence="10">
    <location>
        <begin position="556"/>
        <end position="578"/>
    </location>
</feature>
<comment type="similarity">
    <text evidence="3 10">Belongs to the glycosyltransferase 39 family.</text>
</comment>
<dbReference type="EMBL" id="JAOQKC010000022">
    <property type="protein sequence ID" value="MCU6697933.1"/>
    <property type="molecule type" value="Genomic_DNA"/>
</dbReference>
<feature type="transmembrane region" description="Helical" evidence="10">
    <location>
        <begin position="213"/>
        <end position="233"/>
    </location>
</feature>
<feature type="transmembrane region" description="Helical" evidence="10">
    <location>
        <begin position="721"/>
        <end position="740"/>
    </location>
</feature>
<dbReference type="Pfam" id="PF16192">
    <property type="entry name" value="PMT_4TMC"/>
    <property type="match status" value="1"/>
</dbReference>
<evidence type="ECO:0000256" key="6">
    <source>
        <dbReference type="ARBA" id="ARBA00022692"/>
    </source>
</evidence>
<evidence type="ECO:0000313" key="14">
    <source>
        <dbReference type="Proteomes" id="UP001652461"/>
    </source>
</evidence>
<feature type="transmembrane region" description="Helical" evidence="10">
    <location>
        <begin position="138"/>
        <end position="155"/>
    </location>
</feature>
<feature type="transmembrane region" description="Helical" evidence="10">
    <location>
        <begin position="643"/>
        <end position="663"/>
    </location>
</feature>
<feature type="transmembrane region" description="Helical" evidence="10">
    <location>
        <begin position="414"/>
        <end position="439"/>
    </location>
</feature>
<evidence type="ECO:0000256" key="5">
    <source>
        <dbReference type="ARBA" id="ARBA00022679"/>
    </source>
</evidence>
<comment type="subcellular location">
    <subcellularLocation>
        <location evidence="10">Cell membrane</location>
    </subcellularLocation>
    <subcellularLocation>
        <location evidence="1">Endomembrane system</location>
        <topology evidence="1">Multi-pass membrane protein</topology>
    </subcellularLocation>
</comment>
<name>A0ABT2S092_9FIRM</name>
<accession>A0ABT2S092</accession>
<feature type="domain" description="Protein O-mannosyl-transferase C-terminal four TM" evidence="12">
    <location>
        <begin position="593"/>
        <end position="760"/>
    </location>
</feature>
<feature type="transmembrane region" description="Helical" evidence="10">
    <location>
        <begin position="670"/>
        <end position="687"/>
    </location>
</feature>
<gene>
    <name evidence="13" type="ORF">OCV63_13690</name>
</gene>
<evidence type="ECO:0000313" key="13">
    <source>
        <dbReference type="EMBL" id="MCU6697933.1"/>
    </source>
</evidence>
<feature type="transmembrane region" description="Helical" evidence="10">
    <location>
        <begin position="55"/>
        <end position="74"/>
    </location>
</feature>
<feature type="transmembrane region" description="Helical" evidence="10">
    <location>
        <begin position="459"/>
        <end position="486"/>
    </location>
</feature>
<keyword evidence="5 10" id="KW-0808">Transferase</keyword>
<evidence type="ECO:0000256" key="2">
    <source>
        <dbReference type="ARBA" id="ARBA00004922"/>
    </source>
</evidence>
<evidence type="ECO:0000256" key="4">
    <source>
        <dbReference type="ARBA" id="ARBA00022676"/>
    </source>
</evidence>
<comment type="function">
    <text evidence="10">Protein O-mannosyltransferase that catalyzes the transfer of a single mannose residue from a polyprenol phospho-mannosyl lipidic donor to the hydroxyl group of selected serine and threonine residues in acceptor proteins.</text>
</comment>
<dbReference type="InterPro" id="IPR032421">
    <property type="entry name" value="PMT_4TMC"/>
</dbReference>
<dbReference type="Pfam" id="PF02366">
    <property type="entry name" value="PMT"/>
    <property type="match status" value="1"/>
</dbReference>
<keyword evidence="4 10" id="KW-0328">Glycosyltransferase</keyword>
<keyword evidence="14" id="KW-1185">Reference proteome</keyword>
<feature type="transmembrane region" description="Helical" evidence="10">
    <location>
        <begin position="86"/>
        <end position="118"/>
    </location>
</feature>
<keyword evidence="8 10" id="KW-0472">Membrane</keyword>
<dbReference type="RefSeq" id="WP_158364755.1">
    <property type="nucleotide sequence ID" value="NZ_JAOQKC010000022.1"/>
</dbReference>
<dbReference type="InterPro" id="IPR003342">
    <property type="entry name" value="ArnT-like_N"/>
</dbReference>
<proteinExistence type="inferred from homology"/>
<evidence type="ECO:0000259" key="11">
    <source>
        <dbReference type="Pfam" id="PF02366"/>
    </source>
</evidence>
<sequence length="763" mass="87246">MIPSYCAIGIFFGIFWGVCVLCLRSGRLSFSKAELLVFYLFSRIVPVFMQEHIAARSLLCLLLEWILIGVLTAVCRKREAAGRRMLAFYLFQPASIFCILEGMVSGLYLVFLFFMAVLALEHLIRPRDGRLLSFWPEYLSGCIGIYCTGWSVLLFHGRASLLSGVGNVLLAGSVLHVFYRVWKRDWNLSRPVSKGERSVEVPAPPSHFRTHDVVLMLLLTFIFGAIVLFRLGSTQAPETFRSMTAEKSDQNQIVLKFKENTNISKIYLFLGYQSNRCFSFSCIQPGENTWTVFDSSRVLRSAFCWNAVEVNRELSSLGLVLMKEDAAVGEIVCLDSSGQQILPENASAYPELFDEQESFPEIPSAYDQTIFDEVYHGRTAYEFLHGLPIYETTHPPFGKTIIAAGIRLFGMNPFGWRISCAVLGILMIPLFYLLAFQLFRRTGPTVFAVLLLETSFMNYTLSRIATIDILVAFFVLCMFFFILCFLQSLEKQESQGRQFLWLFLCGCSTAFAISVKWTGFYAAAGIAIFFFEALFREMRGIRSRSYAWHHVMLPMGLWCCLCFLLIPGLVYLLSYIPFQRLYPEQNLVKLAVENARSMFSYHVATVAEHPYASEWYQWLVDWRPLLDSYTAFPDGRTGTVSTFLNPLLCWGGLLALFHQFYLWKKRRDRNALFLIVCYGAMVLPWLFIHRTVFIYQYFIGGCLLPLMFANSCRQFRQSRALMAGISVASLLLFLAFFPVLSGLPVSPAYVRTFLTWLPSWIFV</sequence>
<dbReference type="PANTHER" id="PTHR10050">
    <property type="entry name" value="DOLICHYL-PHOSPHATE-MANNOSE--PROTEIN MANNOSYLTRANSFERASE"/>
    <property type="match status" value="1"/>
</dbReference>
<organism evidence="13 14">
    <name type="scientific">Laedolimicola ammoniilytica</name>
    <dbReference type="NCBI Taxonomy" id="2981771"/>
    <lineage>
        <taxon>Bacteria</taxon>
        <taxon>Bacillati</taxon>
        <taxon>Bacillota</taxon>
        <taxon>Clostridia</taxon>
        <taxon>Lachnospirales</taxon>
        <taxon>Lachnospiraceae</taxon>
        <taxon>Laedolimicola</taxon>
    </lineage>
</organism>
<dbReference type="Proteomes" id="UP001652461">
    <property type="component" value="Unassembled WGS sequence"/>
</dbReference>
<evidence type="ECO:0000256" key="8">
    <source>
        <dbReference type="ARBA" id="ARBA00023136"/>
    </source>
</evidence>
<feature type="transmembrane region" description="Helical" evidence="10">
    <location>
        <begin position="519"/>
        <end position="535"/>
    </location>
</feature>
<evidence type="ECO:0000256" key="1">
    <source>
        <dbReference type="ARBA" id="ARBA00004127"/>
    </source>
</evidence>
<evidence type="ECO:0000259" key="12">
    <source>
        <dbReference type="Pfam" id="PF16192"/>
    </source>
</evidence>
<evidence type="ECO:0000256" key="7">
    <source>
        <dbReference type="ARBA" id="ARBA00022989"/>
    </source>
</evidence>
<dbReference type="InterPro" id="IPR027005">
    <property type="entry name" value="PMT-like"/>
</dbReference>
<feature type="transmembrane region" description="Helical" evidence="10">
    <location>
        <begin position="693"/>
        <end position="709"/>
    </location>
</feature>
<evidence type="ECO:0000256" key="9">
    <source>
        <dbReference type="ARBA" id="ARBA00093617"/>
    </source>
</evidence>
<comment type="pathway">
    <text evidence="2 10">Protein modification; protein glycosylation.</text>
</comment>
<keyword evidence="6 10" id="KW-0812">Transmembrane</keyword>
<comment type="caution">
    <text evidence="13">The sequence shown here is derived from an EMBL/GenBank/DDBJ whole genome shotgun (WGS) entry which is preliminary data.</text>
</comment>
<feature type="transmembrane region" description="Helical" evidence="10">
    <location>
        <begin position="498"/>
        <end position="513"/>
    </location>
</feature>
<dbReference type="PANTHER" id="PTHR10050:SF53">
    <property type="entry name" value="CHROMOSOME UNDETERMINED SCAFFOLD_67, WHOLE GENOME SHOTGUN SEQUENCE"/>
    <property type="match status" value="1"/>
</dbReference>
<evidence type="ECO:0000256" key="3">
    <source>
        <dbReference type="ARBA" id="ARBA00007222"/>
    </source>
</evidence>
<dbReference type="EC" id="2.4.1.-" evidence="10"/>
<feature type="domain" description="ArnT-like N-terminal" evidence="11">
    <location>
        <begin position="411"/>
        <end position="574"/>
    </location>
</feature>
<evidence type="ECO:0000256" key="10">
    <source>
        <dbReference type="RuleBase" id="RU367007"/>
    </source>
</evidence>
<feature type="transmembrane region" description="Helical" evidence="10">
    <location>
        <begin position="6"/>
        <end position="23"/>
    </location>
</feature>
<reference evidence="13 14" key="1">
    <citation type="journal article" date="2021" name="ISME Commun">
        <title>Automated analysis of genomic sequences facilitates high-throughput and comprehensive description of bacteria.</title>
        <authorList>
            <person name="Hitch T.C.A."/>
        </authorList>
    </citation>
    <scope>NUCLEOTIDE SEQUENCE [LARGE SCALE GENOMIC DNA]</scope>
    <source>
        <strain evidence="13 14">Sanger_04</strain>
    </source>
</reference>
<keyword evidence="7 10" id="KW-1133">Transmembrane helix</keyword>
<protein>
    <recommendedName>
        <fullName evidence="9 10">Polyprenol-phosphate-mannose--protein mannosyltransferase</fullName>
        <ecNumber evidence="10">2.4.1.-</ecNumber>
    </recommendedName>
</protein>